<keyword evidence="5" id="KW-0965">Cell junction</keyword>
<dbReference type="GO" id="GO:0005886">
    <property type="term" value="C:plasma membrane"/>
    <property type="evidence" value="ECO:0007669"/>
    <property type="project" value="TreeGrafter"/>
</dbReference>
<proteinExistence type="inferred from homology"/>
<dbReference type="SMART" id="SM00185">
    <property type="entry name" value="ARM"/>
    <property type="match status" value="5"/>
</dbReference>
<name>A0A8D3DQT6_SCOMX</name>
<organism evidence="7 8">
    <name type="scientific">Scophthalmus maximus</name>
    <name type="common">Turbot</name>
    <name type="synonym">Psetta maxima</name>
    <dbReference type="NCBI Taxonomy" id="52904"/>
    <lineage>
        <taxon>Eukaryota</taxon>
        <taxon>Metazoa</taxon>
        <taxon>Chordata</taxon>
        <taxon>Craniata</taxon>
        <taxon>Vertebrata</taxon>
        <taxon>Euteleostomi</taxon>
        <taxon>Actinopterygii</taxon>
        <taxon>Neopterygii</taxon>
        <taxon>Teleostei</taxon>
        <taxon>Neoteleostei</taxon>
        <taxon>Acanthomorphata</taxon>
        <taxon>Carangaria</taxon>
        <taxon>Pleuronectiformes</taxon>
        <taxon>Pleuronectoidei</taxon>
        <taxon>Scophthalmidae</taxon>
        <taxon>Scophthalmus</taxon>
    </lineage>
</organism>
<dbReference type="InterPro" id="IPR000225">
    <property type="entry name" value="Armadillo"/>
</dbReference>
<protein>
    <submittedName>
        <fullName evidence="7">Plakophilin 3</fullName>
    </submittedName>
</protein>
<feature type="repeat" description="ARM" evidence="6">
    <location>
        <begin position="412"/>
        <end position="454"/>
    </location>
</feature>
<dbReference type="InterPro" id="IPR011989">
    <property type="entry name" value="ARM-like"/>
</dbReference>
<evidence type="ECO:0000256" key="4">
    <source>
        <dbReference type="ARBA" id="ARBA00022889"/>
    </source>
</evidence>
<dbReference type="PANTHER" id="PTHR10372:SF1">
    <property type="entry name" value="PLAKOPHILIN-3"/>
    <property type="match status" value="1"/>
</dbReference>
<dbReference type="AlphaFoldDB" id="A0A8D3DQT6"/>
<comment type="subcellular location">
    <subcellularLocation>
        <location evidence="1">Cell junction</location>
    </subcellularLocation>
</comment>
<evidence type="ECO:0000313" key="7">
    <source>
        <dbReference type="Ensembl" id="ENSSMAP00000061895.1"/>
    </source>
</evidence>
<keyword evidence="3" id="KW-0677">Repeat</keyword>
<dbReference type="GO" id="GO:0098609">
    <property type="term" value="P:cell-cell adhesion"/>
    <property type="evidence" value="ECO:0007669"/>
    <property type="project" value="InterPro"/>
</dbReference>
<reference evidence="7" key="2">
    <citation type="submission" date="2025-08" db="UniProtKB">
        <authorList>
            <consortium name="Ensembl"/>
        </authorList>
    </citation>
    <scope>IDENTIFICATION</scope>
</reference>
<dbReference type="Pfam" id="PF00514">
    <property type="entry name" value="Arm"/>
    <property type="match status" value="2"/>
</dbReference>
<reference evidence="7" key="1">
    <citation type="submission" date="2023-05" db="EMBL/GenBank/DDBJ databases">
        <title>High-quality long-read genome of Scophthalmus maximus.</title>
        <authorList>
            <person name="Lien S."/>
            <person name="Martinez P."/>
        </authorList>
    </citation>
    <scope>NUCLEOTIDE SEQUENCE [LARGE SCALE GENOMIC DNA]</scope>
</reference>
<evidence type="ECO:0000256" key="6">
    <source>
        <dbReference type="PROSITE-ProRule" id="PRU00259"/>
    </source>
</evidence>
<accession>A0A8D3DQT6</accession>
<dbReference type="InterPro" id="IPR016024">
    <property type="entry name" value="ARM-type_fold"/>
</dbReference>
<evidence type="ECO:0000256" key="2">
    <source>
        <dbReference type="ARBA" id="ARBA00005462"/>
    </source>
</evidence>
<dbReference type="OrthoDB" id="3245100at2759"/>
<evidence type="ECO:0000256" key="3">
    <source>
        <dbReference type="ARBA" id="ARBA00022737"/>
    </source>
</evidence>
<dbReference type="PROSITE" id="PS50176">
    <property type="entry name" value="ARM_REPEAT"/>
    <property type="match status" value="2"/>
</dbReference>
<evidence type="ECO:0000256" key="1">
    <source>
        <dbReference type="ARBA" id="ARBA00004282"/>
    </source>
</evidence>
<dbReference type="InterPro" id="IPR028435">
    <property type="entry name" value="Plakophilin/d_Catenin"/>
</dbReference>
<dbReference type="GO" id="GO:0005634">
    <property type="term" value="C:nucleus"/>
    <property type="evidence" value="ECO:0007669"/>
    <property type="project" value="TreeGrafter"/>
</dbReference>
<evidence type="ECO:0000256" key="5">
    <source>
        <dbReference type="ARBA" id="ARBA00022949"/>
    </source>
</evidence>
<dbReference type="Proteomes" id="UP000694558">
    <property type="component" value="Chromosome 10"/>
</dbReference>
<gene>
    <name evidence="7" type="primary">PKP3</name>
</gene>
<comment type="similarity">
    <text evidence="2">Belongs to the beta-catenin family.</text>
</comment>
<dbReference type="GeneTree" id="ENSGT00940000159515"/>
<keyword evidence="4" id="KW-0130">Cell adhesion</keyword>
<dbReference type="GO" id="GO:0005737">
    <property type="term" value="C:cytoplasm"/>
    <property type="evidence" value="ECO:0007669"/>
    <property type="project" value="TreeGrafter"/>
</dbReference>
<dbReference type="PANTHER" id="PTHR10372">
    <property type="entry name" value="PLAKOPHILLIN-RELATED"/>
    <property type="match status" value="1"/>
</dbReference>
<dbReference type="Gene3D" id="1.25.10.10">
    <property type="entry name" value="Leucine-rich Repeat Variant"/>
    <property type="match status" value="1"/>
</dbReference>
<dbReference type="Ensembl" id="ENSSMAT00000071394.1">
    <property type="protein sequence ID" value="ENSSMAP00000061895.1"/>
    <property type="gene ID" value="ENSSMAG00000012839.2"/>
</dbReference>
<evidence type="ECO:0000313" key="8">
    <source>
        <dbReference type="Proteomes" id="UP000694558"/>
    </source>
</evidence>
<feature type="repeat" description="ARM" evidence="6">
    <location>
        <begin position="454"/>
        <end position="494"/>
    </location>
</feature>
<sequence>MSVMASESVFLSALQPNNSVTTYGLPSEVRLEHGGSHSDQVARSRRVQQQVQMRLAEKSTLPRQNGSASHSYAMSDYGGSSTMKYHTYTPNFSSKSSYMYSGSRTMGPPVSQRSGFSCQSAGPDMFHKISVGGGGGGGGGGVCGVGGGVGGVGGGGGGTFYQDDLRMGSYQGSVRRPVRMDAESLSMHSMRQQPVPMNSWAVDNSDAVSIVSDRDASFGRQYSHGTFNGYTSQMRQGGGTMTFVPPMQQSLSGTLSRGGGMTGGETENVQQHLFKGPAHRTINRITNRNRMSMGSMSGSTYRGGDTVDRGFIASAVSSGSQGNLLQQRQGTLSRAMSSKSIHSVGRGMDIYGGQMEMGASIGNLSGINYLDMPAAVQHLREPDHDLQVLGAAYIQHECYNDNEAKNEVRNLKGIGELVKLFNSENQEVQRYATGATRNLIYENMDNKVALMEEGGIPQLVEALKETDDELHKNITGILWNLSSKDNLKEKLAREILPELTEKILIPMSGGGDAEEISLSSSEADIFYNTTGCLRNLSSVNEKTRQRMRETHGLVDCLVGYIKAFLEQNKAEDKGVENAVCVLRNLSYQLYAEMPPSAMLRLEGPTRAQDTGKSEAIGCFTHQSRKAKNSKNQDLCTFTEVARIPKGVEWLWHPQIIKVYNLVLQQCEINYTTREAAAGALQNITAGDTRWASVLSRVALEQEHMLPVLLDLLRTNNDLELRSLTGFLRNLSRHANDKGNMASKVVNNLVPKLPADAHQKEPSSDVVVNICGILNNLVTGSTLAAKEIAFFDGLTKLVAIKNGGGSSAGKMKAAKAAGTVLSNMFQYKKLHKYYQTKGFRRQDFADLTI</sequence>
<dbReference type="GO" id="GO:0005912">
    <property type="term" value="C:adherens junction"/>
    <property type="evidence" value="ECO:0007669"/>
    <property type="project" value="TreeGrafter"/>
</dbReference>
<dbReference type="SUPFAM" id="SSF48371">
    <property type="entry name" value="ARM repeat"/>
    <property type="match status" value="1"/>
</dbReference>